<dbReference type="SUPFAM" id="SSF49503">
    <property type="entry name" value="Cupredoxins"/>
    <property type="match status" value="1"/>
</dbReference>
<protein>
    <recommendedName>
        <fullName evidence="5">Cu_bind_like domain-containing protein</fullName>
    </recommendedName>
</protein>
<evidence type="ECO:0000313" key="3">
    <source>
        <dbReference type="EMBL" id="SPO04394.1"/>
    </source>
</evidence>
<dbReference type="PANTHER" id="PTHR34883:SF20">
    <property type="entry name" value="PHYTOCYANIN DOMAIN-CONTAINING PROTEIN"/>
    <property type="match status" value="1"/>
</dbReference>
<evidence type="ECO:0000313" key="4">
    <source>
        <dbReference type="Proteomes" id="UP001187682"/>
    </source>
</evidence>
<feature type="compositionally biased region" description="Acidic residues" evidence="1">
    <location>
        <begin position="156"/>
        <end position="180"/>
    </location>
</feature>
<keyword evidence="4" id="KW-1185">Reference proteome</keyword>
<evidence type="ECO:0000256" key="1">
    <source>
        <dbReference type="SAM" id="MobiDB-lite"/>
    </source>
</evidence>
<accession>A0AAE8SX61</accession>
<dbReference type="InterPro" id="IPR052953">
    <property type="entry name" value="Ser-rich/MCO-related"/>
</dbReference>
<sequence>MRYLPALLAVSAVPALADTIKITVSDDSFDPETATAEKGDILEFHFGAGNHSVAAGEFDSINGPCVPSNEGGFFSGYFDVNSGESDEVFRVTVNDTEPIVFYSTQGRECAGGLIGGVNIKDKGQLEKYREDAAALSQGVAPPKVFGGVVAKAGSDSSDDGDDDSSDNNDGGDDDGDDDDGAAGSVRAGLAGVVGAAGLVAALMV</sequence>
<feature type="signal peptide" evidence="2">
    <location>
        <begin position="1"/>
        <end position="17"/>
    </location>
</feature>
<evidence type="ECO:0008006" key="5">
    <source>
        <dbReference type="Google" id="ProtNLM"/>
    </source>
</evidence>
<name>A0AAE8SX61_9PEZI</name>
<gene>
    <name evidence="3" type="ORF">DNG_07079</name>
</gene>
<dbReference type="AlphaFoldDB" id="A0AAE8SX61"/>
<dbReference type="Gene3D" id="2.60.40.420">
    <property type="entry name" value="Cupredoxins - blue copper proteins"/>
    <property type="match status" value="1"/>
</dbReference>
<dbReference type="CDD" id="cd00920">
    <property type="entry name" value="Cupredoxin"/>
    <property type="match status" value="1"/>
</dbReference>
<organism evidence="3 4">
    <name type="scientific">Cephalotrichum gorgonifer</name>
    <dbReference type="NCBI Taxonomy" id="2041049"/>
    <lineage>
        <taxon>Eukaryota</taxon>
        <taxon>Fungi</taxon>
        <taxon>Dikarya</taxon>
        <taxon>Ascomycota</taxon>
        <taxon>Pezizomycotina</taxon>
        <taxon>Sordariomycetes</taxon>
        <taxon>Hypocreomycetidae</taxon>
        <taxon>Microascales</taxon>
        <taxon>Microascaceae</taxon>
        <taxon>Cephalotrichum</taxon>
    </lineage>
</organism>
<keyword evidence="2" id="KW-0732">Signal</keyword>
<dbReference type="Proteomes" id="UP001187682">
    <property type="component" value="Unassembled WGS sequence"/>
</dbReference>
<feature type="region of interest" description="Disordered" evidence="1">
    <location>
        <begin position="147"/>
        <end position="184"/>
    </location>
</feature>
<comment type="caution">
    <text evidence="3">The sequence shown here is derived from an EMBL/GenBank/DDBJ whole genome shotgun (WGS) entry which is preliminary data.</text>
</comment>
<reference evidence="3" key="1">
    <citation type="submission" date="2018-03" db="EMBL/GenBank/DDBJ databases">
        <authorList>
            <person name="Guldener U."/>
        </authorList>
    </citation>
    <scope>NUCLEOTIDE SEQUENCE</scope>
</reference>
<dbReference type="EMBL" id="ONZQ02000010">
    <property type="protein sequence ID" value="SPO04394.1"/>
    <property type="molecule type" value="Genomic_DNA"/>
</dbReference>
<dbReference type="InterPro" id="IPR008972">
    <property type="entry name" value="Cupredoxin"/>
</dbReference>
<dbReference type="PANTHER" id="PTHR34883">
    <property type="entry name" value="SERINE-RICH PROTEIN, PUTATIVE-RELATED-RELATED"/>
    <property type="match status" value="1"/>
</dbReference>
<evidence type="ECO:0000256" key="2">
    <source>
        <dbReference type="SAM" id="SignalP"/>
    </source>
</evidence>
<feature type="chain" id="PRO_5042014682" description="Cu_bind_like domain-containing protein" evidence="2">
    <location>
        <begin position="18"/>
        <end position="204"/>
    </location>
</feature>
<proteinExistence type="predicted"/>